<dbReference type="Proteomes" id="UP000199459">
    <property type="component" value="Unassembled WGS sequence"/>
</dbReference>
<accession>A0A1H8FEV7</accession>
<dbReference type="Pfam" id="PF05930">
    <property type="entry name" value="Phage_AlpA"/>
    <property type="match status" value="1"/>
</dbReference>
<dbReference type="OrthoDB" id="8527558at2"/>
<organism evidence="1 2">
    <name type="scientific">Nitrosomonas marina</name>
    <dbReference type="NCBI Taxonomy" id="917"/>
    <lineage>
        <taxon>Bacteria</taxon>
        <taxon>Pseudomonadati</taxon>
        <taxon>Pseudomonadota</taxon>
        <taxon>Betaproteobacteria</taxon>
        <taxon>Nitrosomonadales</taxon>
        <taxon>Nitrosomonadaceae</taxon>
        <taxon>Nitrosomonas</taxon>
    </lineage>
</organism>
<protein>
    <submittedName>
        <fullName evidence="1">Transcriptional regulator, AlpA family</fullName>
    </submittedName>
</protein>
<name>A0A1H8FEV7_9PROT</name>
<dbReference type="Gene3D" id="1.10.238.160">
    <property type="match status" value="1"/>
</dbReference>
<reference evidence="1 2" key="1">
    <citation type="submission" date="2016-10" db="EMBL/GenBank/DDBJ databases">
        <authorList>
            <person name="de Groot N.N."/>
        </authorList>
    </citation>
    <scope>NUCLEOTIDE SEQUENCE [LARGE SCALE GENOMIC DNA]</scope>
    <source>
        <strain evidence="1 2">Nm22</strain>
    </source>
</reference>
<gene>
    <name evidence="1" type="ORF">SAMN05216325_11313</name>
</gene>
<sequence length="85" mass="9521">MSANEAKLIRIKDVIAISGLKRSTLYANISKGTFPSQIKLGERCSAWVESEILAVNQARIAGKSEQDIKELITQLKNQRQQNCFQ</sequence>
<proteinExistence type="predicted"/>
<dbReference type="RefSeq" id="WP_090632292.1">
    <property type="nucleotide sequence ID" value="NZ_FOCP01000013.1"/>
</dbReference>
<dbReference type="InterPro" id="IPR010260">
    <property type="entry name" value="AlpA"/>
</dbReference>
<evidence type="ECO:0000313" key="1">
    <source>
        <dbReference type="EMBL" id="SEN30411.1"/>
    </source>
</evidence>
<dbReference type="EMBL" id="FOCP01000013">
    <property type="protein sequence ID" value="SEN30411.1"/>
    <property type="molecule type" value="Genomic_DNA"/>
</dbReference>
<evidence type="ECO:0000313" key="2">
    <source>
        <dbReference type="Proteomes" id="UP000199459"/>
    </source>
</evidence>
<dbReference type="AlphaFoldDB" id="A0A1H8FEV7"/>